<organism evidence="7 8">
    <name type="scientific">Roseomonas elaeocarpi</name>
    <dbReference type="NCBI Taxonomy" id="907779"/>
    <lineage>
        <taxon>Bacteria</taxon>
        <taxon>Pseudomonadati</taxon>
        <taxon>Pseudomonadota</taxon>
        <taxon>Alphaproteobacteria</taxon>
        <taxon>Acetobacterales</taxon>
        <taxon>Roseomonadaceae</taxon>
        <taxon>Roseomonas</taxon>
    </lineage>
</organism>
<comment type="caution">
    <text evidence="7">The sequence shown here is derived from an EMBL/GenBank/DDBJ whole genome shotgun (WGS) entry which is preliminary data.</text>
</comment>
<feature type="short sequence motif" description="GXSXG" evidence="4">
    <location>
        <begin position="46"/>
        <end position="50"/>
    </location>
</feature>
<evidence type="ECO:0000256" key="4">
    <source>
        <dbReference type="PROSITE-ProRule" id="PRU01161"/>
    </source>
</evidence>
<keyword evidence="2 4" id="KW-0442">Lipid degradation</keyword>
<proteinExistence type="predicted"/>
<dbReference type="PROSITE" id="PS51635">
    <property type="entry name" value="PNPLA"/>
    <property type="match status" value="1"/>
</dbReference>
<sequence length="453" mass="47540">MTEPRTAGERPGTVALVLSGGVALGSFHAGAYAALHPALPPDWVVGASVGAITAAILAGNPPERRVAQLRRFWEGLADDPVLPWRFWLPAPQGGPLREVTNEASILRSHLFGRPGLFRPRAPGEDPTRPGLYDLSPLRARLDALVDWGRLNNGALRVSLTTTDLVSGERVVFDNRLGSRIGAGHVLASGALMPFFAPVEVEGRLLGDGGMSGNLPLDLVLGRGAGSHAETAPAPSDAVGRDAVPGGNRPSSAATGGSAPEGSGGEQSRGDTAEVGDPEAPTSGRPGDGASQGVGPAEDGGDLLCFAVELFSRRGRAPRSFGAAVGRAEDVIFGNQSRRVLEGCQREAELRAVIARLGEHLPPELRRDPAVAPLLREGQRQRQTLLLLEHRASPEEAGGLKVMDFSATSLRERWNHGEQQMRAALRLLDDLPEEPPGAAPAGGLWVHEVPEVPG</sequence>
<dbReference type="SUPFAM" id="SSF52151">
    <property type="entry name" value="FabD/lysophospholipase-like"/>
    <property type="match status" value="1"/>
</dbReference>
<dbReference type="Pfam" id="PF12536">
    <property type="entry name" value="DUF3734"/>
    <property type="match status" value="1"/>
</dbReference>
<feature type="region of interest" description="Disordered" evidence="5">
    <location>
        <begin position="225"/>
        <end position="297"/>
    </location>
</feature>
<evidence type="ECO:0000256" key="3">
    <source>
        <dbReference type="ARBA" id="ARBA00023098"/>
    </source>
</evidence>
<dbReference type="InterPro" id="IPR050301">
    <property type="entry name" value="NTE"/>
</dbReference>
<feature type="domain" description="PNPLA" evidence="6">
    <location>
        <begin position="16"/>
        <end position="220"/>
    </location>
</feature>
<evidence type="ECO:0000259" key="6">
    <source>
        <dbReference type="PROSITE" id="PS51635"/>
    </source>
</evidence>
<dbReference type="PANTHER" id="PTHR14226">
    <property type="entry name" value="NEUROPATHY TARGET ESTERASE/SWISS CHEESE D.MELANOGASTER"/>
    <property type="match status" value="1"/>
</dbReference>
<feature type="active site" description="Proton acceptor" evidence="4">
    <location>
        <position position="207"/>
    </location>
</feature>
<gene>
    <name evidence="7" type="ORF">ACFFGY_16800</name>
</gene>
<dbReference type="PANTHER" id="PTHR14226:SF57">
    <property type="entry name" value="BLR7027 PROTEIN"/>
    <property type="match status" value="1"/>
</dbReference>
<name>A0ABV6JW07_9PROT</name>
<dbReference type="InterPro" id="IPR016035">
    <property type="entry name" value="Acyl_Trfase/lysoPLipase"/>
</dbReference>
<feature type="short sequence motif" description="DGA/G" evidence="4">
    <location>
        <begin position="207"/>
        <end position="209"/>
    </location>
</feature>
<keyword evidence="3 4" id="KW-0443">Lipid metabolism</keyword>
<evidence type="ECO:0000313" key="8">
    <source>
        <dbReference type="Proteomes" id="UP001589865"/>
    </source>
</evidence>
<evidence type="ECO:0000256" key="5">
    <source>
        <dbReference type="SAM" id="MobiDB-lite"/>
    </source>
</evidence>
<evidence type="ECO:0000313" key="7">
    <source>
        <dbReference type="EMBL" id="MFC0409913.1"/>
    </source>
</evidence>
<dbReference type="Pfam" id="PF01734">
    <property type="entry name" value="Patatin"/>
    <property type="match status" value="1"/>
</dbReference>
<evidence type="ECO:0000256" key="1">
    <source>
        <dbReference type="ARBA" id="ARBA00022801"/>
    </source>
</evidence>
<dbReference type="Proteomes" id="UP001589865">
    <property type="component" value="Unassembled WGS sequence"/>
</dbReference>
<keyword evidence="8" id="KW-1185">Reference proteome</keyword>
<keyword evidence="1 4" id="KW-0378">Hydrolase</keyword>
<evidence type="ECO:0000256" key="2">
    <source>
        <dbReference type="ARBA" id="ARBA00022963"/>
    </source>
</evidence>
<dbReference type="InterPro" id="IPR002641">
    <property type="entry name" value="PNPLA_dom"/>
</dbReference>
<feature type="region of interest" description="Disordered" evidence="5">
    <location>
        <begin position="432"/>
        <end position="453"/>
    </location>
</feature>
<dbReference type="EMBL" id="JBHLUN010000012">
    <property type="protein sequence ID" value="MFC0409913.1"/>
    <property type="molecule type" value="Genomic_DNA"/>
</dbReference>
<reference evidence="7 8" key="1">
    <citation type="submission" date="2024-09" db="EMBL/GenBank/DDBJ databases">
        <authorList>
            <person name="Sun Q."/>
            <person name="Mori K."/>
        </authorList>
    </citation>
    <scope>NUCLEOTIDE SEQUENCE [LARGE SCALE GENOMIC DNA]</scope>
    <source>
        <strain evidence="7 8">TBRC 5777</strain>
    </source>
</reference>
<accession>A0ABV6JW07</accession>
<comment type="caution">
    <text evidence="4">Lacks conserved residue(s) required for the propagation of feature annotation.</text>
</comment>
<dbReference type="InterPro" id="IPR021095">
    <property type="entry name" value="DUF3734"/>
</dbReference>
<dbReference type="Gene3D" id="3.40.1090.10">
    <property type="entry name" value="Cytosolic phospholipase A2 catalytic domain"/>
    <property type="match status" value="2"/>
</dbReference>
<dbReference type="RefSeq" id="WP_377045663.1">
    <property type="nucleotide sequence ID" value="NZ_JBHLUN010000012.1"/>
</dbReference>
<protein>
    <submittedName>
        <fullName evidence="7">Patatin-like phospholipase family protein</fullName>
    </submittedName>
</protein>
<feature type="active site" description="Nucleophile" evidence="4">
    <location>
        <position position="48"/>
    </location>
</feature>